<feature type="region of interest" description="Disordered" evidence="6">
    <location>
        <begin position="47"/>
        <end position="118"/>
    </location>
</feature>
<sequence length="144" mass="14727">MAGLSSLCGGGANMAPGSGSDVYATALSARERGHYVAYEPLGHYTHRDSVSSEAGAGGAATSGSGSLPRGGAGARGAALHSFTLDNSSEHSTPSHSKGGSVAHCSSELEPLTPSRSTERLHRDMQNLEGLMKDLSAITQQQFHC</sequence>
<evidence type="ECO:0000313" key="8">
    <source>
        <dbReference type="EMBL" id="VVD05409.1"/>
    </source>
</evidence>
<evidence type="ECO:0000313" key="9">
    <source>
        <dbReference type="Proteomes" id="UP000324832"/>
    </source>
</evidence>
<accession>A0A5E4R575</accession>
<name>A0A5E4R575_9NEOP</name>
<reference evidence="8 9" key="1">
    <citation type="submission" date="2017-07" db="EMBL/GenBank/DDBJ databases">
        <authorList>
            <person name="Talla V."/>
            <person name="Backstrom N."/>
        </authorList>
    </citation>
    <scope>NUCLEOTIDE SEQUENCE [LARGE SCALE GENOMIC DNA]</scope>
</reference>
<gene>
    <name evidence="8" type="ORF">LSINAPIS_LOCUS14961</name>
</gene>
<keyword evidence="9" id="KW-1185">Reference proteome</keyword>
<keyword evidence="3" id="KW-1133">Transmembrane helix</keyword>
<comment type="subcellular location">
    <subcellularLocation>
        <location evidence="1">Membrane</location>
        <topology evidence="1">Single-pass type I membrane protein</topology>
    </subcellularLocation>
</comment>
<organism evidence="8 9">
    <name type="scientific">Leptidea sinapis</name>
    <dbReference type="NCBI Taxonomy" id="189913"/>
    <lineage>
        <taxon>Eukaryota</taxon>
        <taxon>Metazoa</taxon>
        <taxon>Ecdysozoa</taxon>
        <taxon>Arthropoda</taxon>
        <taxon>Hexapoda</taxon>
        <taxon>Insecta</taxon>
        <taxon>Pterygota</taxon>
        <taxon>Neoptera</taxon>
        <taxon>Endopterygota</taxon>
        <taxon>Lepidoptera</taxon>
        <taxon>Glossata</taxon>
        <taxon>Ditrysia</taxon>
        <taxon>Papilionoidea</taxon>
        <taxon>Pieridae</taxon>
        <taxon>Dismorphiinae</taxon>
        <taxon>Leptidea</taxon>
    </lineage>
</organism>
<evidence type="ECO:0000256" key="4">
    <source>
        <dbReference type="ARBA" id="ARBA00023136"/>
    </source>
</evidence>
<dbReference type="Proteomes" id="UP000324832">
    <property type="component" value="Unassembled WGS sequence"/>
</dbReference>
<dbReference type="GO" id="GO:0016020">
    <property type="term" value="C:membrane"/>
    <property type="evidence" value="ECO:0007669"/>
    <property type="project" value="UniProtKB-SubCell"/>
</dbReference>
<keyword evidence="4" id="KW-0472">Membrane</keyword>
<dbReference type="InterPro" id="IPR010560">
    <property type="entry name" value="Neogenin_C"/>
</dbReference>
<evidence type="ECO:0000256" key="1">
    <source>
        <dbReference type="ARBA" id="ARBA00004479"/>
    </source>
</evidence>
<protein>
    <recommendedName>
        <fullName evidence="7">Neogenin C-terminal domain-containing protein</fullName>
    </recommendedName>
</protein>
<dbReference type="EMBL" id="FZQP02006970">
    <property type="protein sequence ID" value="VVD05409.1"/>
    <property type="molecule type" value="Genomic_DNA"/>
</dbReference>
<evidence type="ECO:0000256" key="3">
    <source>
        <dbReference type="ARBA" id="ARBA00022989"/>
    </source>
</evidence>
<proteinExistence type="predicted"/>
<feature type="compositionally biased region" description="Polar residues" evidence="6">
    <location>
        <begin position="83"/>
        <end position="97"/>
    </location>
</feature>
<evidence type="ECO:0000256" key="5">
    <source>
        <dbReference type="ARBA" id="ARBA00023180"/>
    </source>
</evidence>
<evidence type="ECO:0000259" key="7">
    <source>
        <dbReference type="Pfam" id="PF06583"/>
    </source>
</evidence>
<feature type="domain" description="Neogenin C-terminal" evidence="7">
    <location>
        <begin position="93"/>
        <end position="139"/>
    </location>
</feature>
<dbReference type="Pfam" id="PF06583">
    <property type="entry name" value="Neogenin_C"/>
    <property type="match status" value="1"/>
</dbReference>
<evidence type="ECO:0000256" key="2">
    <source>
        <dbReference type="ARBA" id="ARBA00022692"/>
    </source>
</evidence>
<evidence type="ECO:0000256" key="6">
    <source>
        <dbReference type="SAM" id="MobiDB-lite"/>
    </source>
</evidence>
<keyword evidence="5" id="KW-0325">Glycoprotein</keyword>
<dbReference type="AlphaFoldDB" id="A0A5E4R575"/>
<keyword evidence="2" id="KW-0812">Transmembrane</keyword>